<dbReference type="InterPro" id="IPR039426">
    <property type="entry name" value="TonB-dep_rcpt-like"/>
</dbReference>
<keyword evidence="5 7" id="KW-0472">Membrane</keyword>
<evidence type="ECO:0000256" key="3">
    <source>
        <dbReference type="ARBA" id="ARBA00022452"/>
    </source>
</evidence>
<dbReference type="GO" id="GO:0009279">
    <property type="term" value="C:cell outer membrane"/>
    <property type="evidence" value="ECO:0007669"/>
    <property type="project" value="UniProtKB-SubCell"/>
</dbReference>
<evidence type="ECO:0000256" key="1">
    <source>
        <dbReference type="ARBA" id="ARBA00004571"/>
    </source>
</evidence>
<dbReference type="NCBIfam" id="TIGR04057">
    <property type="entry name" value="SusC_RagA_signa"/>
    <property type="match status" value="1"/>
</dbReference>
<name>A0A521DJY3_9SPHI</name>
<sequence length="1034" mass="113639">MKQKRLLCWMLVLFSLVFLAENSFAQALITVKGAVLDKGQNAPLAGVSVTLVSDKRQGTITDANGKFELKVPLNSFLQFDFIGYKSLTVEVKSEKLNVTMSSDSKALDEVVVVGYGTQKKASLTHAVTSIKSNEIALIPTTNLTNVLAGRLSGSFVRSGTGTPGISSDIKVRAQSSWNGGSPLFVIDGVVRDQAGFDALDPNEVAEITILKDAASAAIYGSRSSNGVILVNTKTGKSGKAQLNFSSVFSSQRTGALPEYMDVSKALDYSIAVNGGISPEEKAWVLKNNPKGMNAYNEAYQNPNNQRHTLSVSGGTDSIKYYLGGSYVDENGFLPNVWYKRYNLRGNVEAKITKNLSVGLNLGNNYGTRNRFNFTYDGGSVDLNNLWGKLLYFTVFQPSYINGKPVNPGWLGNPIEMMKNGGYWKNNNQQLDALMSIGYKIEAVPGLSLKATLSKNTNNSYTKSYAKKQLLYNFETSGANNLIYTDKELGSVMSGDPGTEYLSNDNAKSNSFQFNGFVNYDRTFGDHSISASAIYEQWDYKFNATSVTRNNFPLMPIDQIFATSKNTSDWSTGGSEFEDGRLSYIGRINYSYADKYLVSASVREDGSVRFAPNQRWGTFPSVSGGWVVSKENFFQNASALSKIDLLKLRLSYGSTGNDAIGGWQWQDQYNIQNASYYMGSPGAAVPRLAYGGIPNSNLTWEKSTAYNLGLDLKMFDKLEFTAELWKKNNYDILGSRILAVPTEFGGALPSENYGKMDANGLELELGYKNTIGKSFNYFVKGNFGYATTTVKKRDVAANALAIDNPNGKTLTYGTGLQATGILKTQADLDKLPTNYLINGAKPELGMMNFADLSGVDGKPDGKIDTYDRIILGNYMGSGNAPYSFGLTVNLGYKRFSIETLFAGLAGFKNTYSDPWGRNFGGGAKIPAYHDDAWSTENPNGSTPKLYAWGDSRATYVPTSTFNTFGASFMRMKYLNLGYTIPQRYTQKLKIDNVKIFASGSNLFTLSKFKYYDPEVFQFMSYPTMKTFSFGLDVRF</sequence>
<reference evidence="10 11" key="1">
    <citation type="submission" date="2017-05" db="EMBL/GenBank/DDBJ databases">
        <authorList>
            <person name="Varghese N."/>
            <person name="Submissions S."/>
        </authorList>
    </citation>
    <scope>NUCLEOTIDE SEQUENCE [LARGE SCALE GENOMIC DNA]</scope>
    <source>
        <strain evidence="10 11">DSM 21342</strain>
    </source>
</reference>
<feature type="signal peptide" evidence="8">
    <location>
        <begin position="1"/>
        <end position="20"/>
    </location>
</feature>
<keyword evidence="6 7" id="KW-0998">Cell outer membrane</keyword>
<evidence type="ECO:0000256" key="8">
    <source>
        <dbReference type="SAM" id="SignalP"/>
    </source>
</evidence>
<keyword evidence="2 7" id="KW-0813">Transport</keyword>
<evidence type="ECO:0000259" key="9">
    <source>
        <dbReference type="Pfam" id="PF07715"/>
    </source>
</evidence>
<dbReference type="SUPFAM" id="SSF49464">
    <property type="entry name" value="Carboxypeptidase regulatory domain-like"/>
    <property type="match status" value="1"/>
</dbReference>
<dbReference type="InterPro" id="IPR037066">
    <property type="entry name" value="Plug_dom_sf"/>
</dbReference>
<evidence type="ECO:0000256" key="4">
    <source>
        <dbReference type="ARBA" id="ARBA00022692"/>
    </source>
</evidence>
<feature type="chain" id="PRO_5022213783" evidence="8">
    <location>
        <begin position="21"/>
        <end position="1034"/>
    </location>
</feature>
<keyword evidence="11" id="KW-1185">Reference proteome</keyword>
<keyword evidence="4 7" id="KW-0812">Transmembrane</keyword>
<dbReference type="InterPro" id="IPR023997">
    <property type="entry name" value="TonB-dep_OMP_SusC/RagA_CS"/>
</dbReference>
<evidence type="ECO:0000256" key="7">
    <source>
        <dbReference type="PROSITE-ProRule" id="PRU01360"/>
    </source>
</evidence>
<evidence type="ECO:0000256" key="5">
    <source>
        <dbReference type="ARBA" id="ARBA00023136"/>
    </source>
</evidence>
<dbReference type="EMBL" id="FXSZ01000007">
    <property type="protein sequence ID" value="SMO72054.1"/>
    <property type="molecule type" value="Genomic_DNA"/>
</dbReference>
<protein>
    <submittedName>
        <fullName evidence="10">TonB-linked outer membrane protein, SusC/RagA family</fullName>
    </submittedName>
</protein>
<feature type="domain" description="TonB-dependent receptor plug" evidence="9">
    <location>
        <begin position="120"/>
        <end position="227"/>
    </location>
</feature>
<accession>A0A521DJY3</accession>
<dbReference type="PROSITE" id="PS52016">
    <property type="entry name" value="TONB_DEPENDENT_REC_3"/>
    <property type="match status" value="1"/>
</dbReference>
<organism evidence="10 11">
    <name type="scientific">Solitalea koreensis</name>
    <dbReference type="NCBI Taxonomy" id="543615"/>
    <lineage>
        <taxon>Bacteria</taxon>
        <taxon>Pseudomonadati</taxon>
        <taxon>Bacteroidota</taxon>
        <taxon>Sphingobacteriia</taxon>
        <taxon>Sphingobacteriales</taxon>
        <taxon>Sphingobacteriaceae</taxon>
        <taxon>Solitalea</taxon>
    </lineage>
</organism>
<dbReference type="Proteomes" id="UP000315971">
    <property type="component" value="Unassembled WGS sequence"/>
</dbReference>
<gene>
    <name evidence="10" type="ORF">SAMN06265350_10771</name>
</gene>
<evidence type="ECO:0000256" key="2">
    <source>
        <dbReference type="ARBA" id="ARBA00022448"/>
    </source>
</evidence>
<keyword evidence="3 7" id="KW-1134">Transmembrane beta strand</keyword>
<proteinExistence type="inferred from homology"/>
<dbReference type="InterPro" id="IPR023996">
    <property type="entry name" value="TonB-dep_OMP_SusC/RagA"/>
</dbReference>
<evidence type="ECO:0000256" key="6">
    <source>
        <dbReference type="ARBA" id="ARBA00023237"/>
    </source>
</evidence>
<dbReference type="InterPro" id="IPR012910">
    <property type="entry name" value="Plug_dom"/>
</dbReference>
<keyword evidence="8" id="KW-0732">Signal</keyword>
<dbReference type="AlphaFoldDB" id="A0A521DJY3"/>
<dbReference type="SUPFAM" id="SSF56935">
    <property type="entry name" value="Porins"/>
    <property type="match status" value="1"/>
</dbReference>
<comment type="subcellular location">
    <subcellularLocation>
        <location evidence="1 7">Cell outer membrane</location>
        <topology evidence="1 7">Multi-pass membrane protein</topology>
    </subcellularLocation>
</comment>
<dbReference type="InterPro" id="IPR036942">
    <property type="entry name" value="Beta-barrel_TonB_sf"/>
</dbReference>
<dbReference type="OrthoDB" id="9768177at2"/>
<dbReference type="NCBIfam" id="TIGR04056">
    <property type="entry name" value="OMP_RagA_SusC"/>
    <property type="match status" value="1"/>
</dbReference>
<evidence type="ECO:0000313" key="11">
    <source>
        <dbReference type="Proteomes" id="UP000315971"/>
    </source>
</evidence>
<dbReference type="InterPro" id="IPR008969">
    <property type="entry name" value="CarboxyPept-like_regulatory"/>
</dbReference>
<evidence type="ECO:0000313" key="10">
    <source>
        <dbReference type="EMBL" id="SMO72054.1"/>
    </source>
</evidence>
<dbReference type="Pfam" id="PF13715">
    <property type="entry name" value="CarbopepD_reg_2"/>
    <property type="match status" value="1"/>
</dbReference>
<dbReference type="Gene3D" id="2.40.170.20">
    <property type="entry name" value="TonB-dependent receptor, beta-barrel domain"/>
    <property type="match status" value="1"/>
</dbReference>
<dbReference type="RefSeq" id="WP_142604261.1">
    <property type="nucleotide sequence ID" value="NZ_FXSZ01000007.1"/>
</dbReference>
<dbReference type="Gene3D" id="2.60.40.1120">
    <property type="entry name" value="Carboxypeptidase-like, regulatory domain"/>
    <property type="match status" value="1"/>
</dbReference>
<dbReference type="Pfam" id="PF07715">
    <property type="entry name" value="Plug"/>
    <property type="match status" value="1"/>
</dbReference>
<comment type="similarity">
    <text evidence="7">Belongs to the TonB-dependent receptor family.</text>
</comment>
<dbReference type="Gene3D" id="2.170.130.10">
    <property type="entry name" value="TonB-dependent receptor, plug domain"/>
    <property type="match status" value="1"/>
</dbReference>